<protein>
    <submittedName>
        <fullName evidence="1">Uncharacterized protein</fullName>
    </submittedName>
</protein>
<dbReference type="AlphaFoldDB" id="A0A9W6B8Q5"/>
<dbReference type="EMBL" id="BRVP01000013">
    <property type="protein sequence ID" value="GLB53023.1"/>
    <property type="molecule type" value="Genomic_DNA"/>
</dbReference>
<sequence>MEDCIFWPAKPNIKTNNIPSGYFNTYYYAEIEAEIENDPDDLQYHYDFDWDGTIPAGLSYWVHNNKFFLEGYPSQTGRFSFTVYVYVEPPYEGNYDEWDDDNICLNNDTASKSFQIEIY</sequence>
<keyword evidence="2" id="KW-1185">Reference proteome</keyword>
<comment type="caution">
    <text evidence="1">The sequence shown here is derived from an EMBL/GenBank/DDBJ whole genome shotgun (WGS) entry which is preliminary data.</text>
</comment>
<reference evidence="1" key="1">
    <citation type="submission" date="2022-07" db="EMBL/GenBank/DDBJ databases">
        <title>Taxonomy of Novel Oxalotrophic and Methylotrophic Bacteria.</title>
        <authorList>
            <person name="Sahin N."/>
            <person name="Tani A."/>
        </authorList>
    </citation>
    <scope>NUCLEOTIDE SEQUENCE</scope>
    <source>
        <strain evidence="1">AM327</strain>
    </source>
</reference>
<accession>A0A9W6B8Q5</accession>
<proteinExistence type="predicted"/>
<evidence type="ECO:0000313" key="2">
    <source>
        <dbReference type="Proteomes" id="UP001143545"/>
    </source>
</evidence>
<dbReference type="Gene3D" id="2.60.40.10">
    <property type="entry name" value="Immunoglobulins"/>
    <property type="match status" value="1"/>
</dbReference>
<organism evidence="1 2">
    <name type="scientific">Neptunitalea chrysea</name>
    <dbReference type="NCBI Taxonomy" id="1647581"/>
    <lineage>
        <taxon>Bacteria</taxon>
        <taxon>Pseudomonadati</taxon>
        <taxon>Bacteroidota</taxon>
        <taxon>Flavobacteriia</taxon>
        <taxon>Flavobacteriales</taxon>
        <taxon>Flavobacteriaceae</taxon>
        <taxon>Neptunitalea</taxon>
    </lineage>
</organism>
<name>A0A9W6B8Q5_9FLAO</name>
<evidence type="ECO:0000313" key="1">
    <source>
        <dbReference type="EMBL" id="GLB53023.1"/>
    </source>
</evidence>
<dbReference type="InterPro" id="IPR013783">
    <property type="entry name" value="Ig-like_fold"/>
</dbReference>
<gene>
    <name evidence="1" type="ORF">NBRC110019_20630</name>
</gene>
<dbReference type="Proteomes" id="UP001143545">
    <property type="component" value="Unassembled WGS sequence"/>
</dbReference>